<feature type="compositionally biased region" description="Polar residues" evidence="1">
    <location>
        <begin position="124"/>
        <end position="145"/>
    </location>
</feature>
<proteinExistence type="predicted"/>
<evidence type="ECO:0000313" key="2">
    <source>
        <dbReference type="EMBL" id="OYR23474.1"/>
    </source>
</evidence>
<dbReference type="InterPro" id="IPR009273">
    <property type="entry name" value="DUF930"/>
</dbReference>
<name>A0A256G8R9_9HYPH</name>
<feature type="compositionally biased region" description="Polar residues" evidence="1">
    <location>
        <begin position="69"/>
        <end position="79"/>
    </location>
</feature>
<evidence type="ECO:0008006" key="4">
    <source>
        <dbReference type="Google" id="ProtNLM"/>
    </source>
</evidence>
<feature type="region of interest" description="Disordered" evidence="1">
    <location>
        <begin position="48"/>
        <end position="170"/>
    </location>
</feature>
<dbReference type="RefSeq" id="WP_162699537.1">
    <property type="nucleotide sequence ID" value="NZ_JBBGZF010000003.1"/>
</dbReference>
<dbReference type="AlphaFoldDB" id="A0A256G8R9"/>
<dbReference type="STRING" id="419475.A8A54_22725"/>
<gene>
    <name evidence="2" type="ORF">CEV34_3478</name>
</gene>
<dbReference type="EMBL" id="NNRM01000039">
    <property type="protein sequence ID" value="OYR23474.1"/>
    <property type="molecule type" value="Genomic_DNA"/>
</dbReference>
<evidence type="ECO:0000256" key="1">
    <source>
        <dbReference type="SAM" id="MobiDB-lite"/>
    </source>
</evidence>
<dbReference type="Pfam" id="PF06059">
    <property type="entry name" value="DUF930"/>
    <property type="match status" value="1"/>
</dbReference>
<protein>
    <recommendedName>
        <fullName evidence="4">DUF930 domain-containing protein</fullName>
    </recommendedName>
</protein>
<sequence length="287" mass="31887">MQQFLTRIFVKPGWGAPVSILFHLALAVLVFYRLPAIPLPEPDPSVNVELVDPPVHEPDKPKPEEAPKSQPQAFESASQDVRKMEPTQSPPTPTEASDNEVDPKKNDNDHRRGPPSTPTDDSDQVNLPRQQPVLSARSQSETTSAPADPQRANSEAVIPTPLQKPAKLKPAQQIYAKDTLADPRIKQALGKLPNRDRMLQICGIEALEQVRHQRRNTFPDMLAPSGGTVSGNSFSVRNGAFRSRARWYAIDFDCQLDDKAMQITQFSYAIGAEIPPAQWRARELPLQ</sequence>
<organism evidence="2 3">
    <name type="scientific">Brucella pseudogrignonensis</name>
    <dbReference type="NCBI Taxonomy" id="419475"/>
    <lineage>
        <taxon>Bacteria</taxon>
        <taxon>Pseudomonadati</taxon>
        <taxon>Pseudomonadota</taxon>
        <taxon>Alphaproteobacteria</taxon>
        <taxon>Hyphomicrobiales</taxon>
        <taxon>Brucellaceae</taxon>
        <taxon>Brucella/Ochrobactrum group</taxon>
        <taxon>Brucella</taxon>
    </lineage>
</organism>
<feature type="compositionally biased region" description="Basic and acidic residues" evidence="1">
    <location>
        <begin position="101"/>
        <end position="112"/>
    </location>
</feature>
<dbReference type="Proteomes" id="UP000216188">
    <property type="component" value="Unassembled WGS sequence"/>
</dbReference>
<keyword evidence="3" id="KW-1185">Reference proteome</keyword>
<reference evidence="2 3" key="1">
    <citation type="submission" date="2017-07" db="EMBL/GenBank/DDBJ databases">
        <title>Phylogenetic study on the rhizospheric bacterium Ochrobactrum sp. A44.</title>
        <authorList>
            <person name="Krzyzanowska D.M."/>
            <person name="Ossowicki A."/>
            <person name="Rajewska M."/>
            <person name="Maciag T."/>
            <person name="Kaczynski Z."/>
            <person name="Czerwicka M."/>
            <person name="Jafra S."/>
        </authorList>
    </citation>
    <scope>NUCLEOTIDE SEQUENCE [LARGE SCALE GENOMIC DNA]</scope>
    <source>
        <strain evidence="2 3">CCUG 30717</strain>
    </source>
</reference>
<comment type="caution">
    <text evidence="2">The sequence shown here is derived from an EMBL/GenBank/DDBJ whole genome shotgun (WGS) entry which is preliminary data.</text>
</comment>
<accession>A0A256G8R9</accession>
<feature type="compositionally biased region" description="Basic and acidic residues" evidence="1">
    <location>
        <begin position="54"/>
        <end position="67"/>
    </location>
</feature>
<evidence type="ECO:0000313" key="3">
    <source>
        <dbReference type="Proteomes" id="UP000216188"/>
    </source>
</evidence>